<dbReference type="EMBL" id="CM055737">
    <property type="protein sequence ID" value="KAJ8005953.1"/>
    <property type="molecule type" value="Genomic_DNA"/>
</dbReference>
<keyword evidence="2" id="KW-1185">Reference proteome</keyword>
<gene>
    <name evidence="1" type="ORF">DPEC_G00123230</name>
</gene>
<name>A0ACC2GQE9_DALPE</name>
<evidence type="ECO:0000313" key="1">
    <source>
        <dbReference type="EMBL" id="KAJ8005953.1"/>
    </source>
</evidence>
<accession>A0ACC2GQE9</accession>
<protein>
    <submittedName>
        <fullName evidence="1">Uncharacterized protein</fullName>
    </submittedName>
</protein>
<reference evidence="1" key="1">
    <citation type="submission" date="2021-05" db="EMBL/GenBank/DDBJ databases">
        <authorList>
            <person name="Pan Q."/>
            <person name="Jouanno E."/>
            <person name="Zahm M."/>
            <person name="Klopp C."/>
            <person name="Cabau C."/>
            <person name="Louis A."/>
            <person name="Berthelot C."/>
            <person name="Parey E."/>
            <person name="Roest Crollius H."/>
            <person name="Montfort J."/>
            <person name="Robinson-Rechavi M."/>
            <person name="Bouchez O."/>
            <person name="Lampietro C."/>
            <person name="Lopez Roques C."/>
            <person name="Donnadieu C."/>
            <person name="Postlethwait J."/>
            <person name="Bobe J."/>
            <person name="Dillon D."/>
            <person name="Chandos A."/>
            <person name="von Hippel F."/>
            <person name="Guiguen Y."/>
        </authorList>
    </citation>
    <scope>NUCLEOTIDE SEQUENCE</scope>
    <source>
        <strain evidence="1">YG-Jan2019</strain>
    </source>
</reference>
<organism evidence="1 2">
    <name type="scientific">Dallia pectoralis</name>
    <name type="common">Alaska blackfish</name>
    <dbReference type="NCBI Taxonomy" id="75939"/>
    <lineage>
        <taxon>Eukaryota</taxon>
        <taxon>Metazoa</taxon>
        <taxon>Chordata</taxon>
        <taxon>Craniata</taxon>
        <taxon>Vertebrata</taxon>
        <taxon>Euteleostomi</taxon>
        <taxon>Actinopterygii</taxon>
        <taxon>Neopterygii</taxon>
        <taxon>Teleostei</taxon>
        <taxon>Protacanthopterygii</taxon>
        <taxon>Esociformes</taxon>
        <taxon>Umbridae</taxon>
        <taxon>Dallia</taxon>
    </lineage>
</organism>
<proteinExistence type="predicted"/>
<evidence type="ECO:0000313" key="2">
    <source>
        <dbReference type="Proteomes" id="UP001157502"/>
    </source>
</evidence>
<dbReference type="Proteomes" id="UP001157502">
    <property type="component" value="Chromosome 10"/>
</dbReference>
<comment type="caution">
    <text evidence="1">The sequence shown here is derived from an EMBL/GenBank/DDBJ whole genome shotgun (WGS) entry which is preliminary data.</text>
</comment>
<sequence>MEPCLKRGRQRKSNSVGKHTSSGIPALQRAADTTVTATADLDALFIQVSPLSWRFPVVVCAVHFVPDSNYEGEPPPPPQTVSYNVPTSPCVRRSTSAVLLVLTTERKEPHGEDLWRNCTTEIKEEKREA</sequence>